<reference evidence="8 9" key="1">
    <citation type="submission" date="2016-08" db="EMBL/GenBank/DDBJ databases">
        <title>Genome sequencing of Paenibacillus sp. TI45-13ar, isolated from Korean traditional nuruk.</title>
        <authorList>
            <person name="Kim S.-J."/>
        </authorList>
    </citation>
    <scope>NUCLEOTIDE SEQUENCE [LARGE SCALE GENOMIC DNA]</scope>
    <source>
        <strain evidence="8 9">TI45-13ar</strain>
    </source>
</reference>
<evidence type="ECO:0000259" key="6">
    <source>
        <dbReference type="Pfam" id="PF17389"/>
    </source>
</evidence>
<dbReference type="Pfam" id="PF05592">
    <property type="entry name" value="Bac_rhamnosid"/>
    <property type="match status" value="1"/>
</dbReference>
<dbReference type="RefSeq" id="WP_245703489.1">
    <property type="nucleotide sequence ID" value="NZ_MDER01000047.1"/>
</dbReference>
<dbReference type="InterPro" id="IPR035398">
    <property type="entry name" value="Bac_rhamnosid_C"/>
</dbReference>
<keyword evidence="8" id="KW-0326">Glycosidase</keyword>
<dbReference type="Pfam" id="PF25788">
    <property type="entry name" value="Ig_Rha78A_N"/>
    <property type="match status" value="1"/>
</dbReference>
<dbReference type="EMBL" id="MDER01000047">
    <property type="protein sequence ID" value="ODP27731.1"/>
    <property type="molecule type" value="Genomic_DNA"/>
</dbReference>
<proteinExistence type="predicted"/>
<feature type="domain" description="Alpha-L-rhamnosidase concanavalin-like" evidence="4">
    <location>
        <begin position="336"/>
        <end position="439"/>
    </location>
</feature>
<dbReference type="GO" id="GO:0030596">
    <property type="term" value="F:alpha-L-rhamnosidase activity"/>
    <property type="evidence" value="ECO:0007669"/>
    <property type="project" value="UniProtKB-EC"/>
</dbReference>
<evidence type="ECO:0000313" key="8">
    <source>
        <dbReference type="EMBL" id="ODP27731.1"/>
    </source>
</evidence>
<evidence type="ECO:0000313" key="9">
    <source>
        <dbReference type="Proteomes" id="UP000094578"/>
    </source>
</evidence>
<comment type="catalytic activity">
    <reaction evidence="1">
        <text>Hydrolysis of terminal non-reducing alpha-L-rhamnose residues in alpha-L-rhamnosides.</text>
        <dbReference type="EC" id="3.2.1.40"/>
    </reaction>
</comment>
<dbReference type="InterPro" id="IPR035396">
    <property type="entry name" value="Bac_rhamnosid6H"/>
</dbReference>
<dbReference type="InterPro" id="IPR016007">
    <property type="entry name" value="Alpha_rhamnosid"/>
</dbReference>
<name>A0A1E3L291_9BACL</name>
<feature type="domain" description="Bacterial alpha-L-rhamnosidase N-terminal" evidence="5">
    <location>
        <begin position="159"/>
        <end position="327"/>
    </location>
</feature>
<keyword evidence="9" id="KW-1185">Reference proteome</keyword>
<accession>A0A1E3L291</accession>
<dbReference type="Gene3D" id="2.60.420.10">
    <property type="entry name" value="Maltose phosphorylase, domain 3"/>
    <property type="match status" value="1"/>
</dbReference>
<dbReference type="EC" id="3.2.1.40" evidence="2"/>
<dbReference type="InterPro" id="IPR013783">
    <property type="entry name" value="Ig-like_fold"/>
</dbReference>
<dbReference type="AlphaFoldDB" id="A0A1E3L291"/>
<dbReference type="PATRIC" id="fig|1886670.3.peg.2954"/>
<evidence type="ECO:0000256" key="2">
    <source>
        <dbReference type="ARBA" id="ARBA00012652"/>
    </source>
</evidence>
<dbReference type="InterPro" id="IPR012341">
    <property type="entry name" value="6hp_glycosidase-like_sf"/>
</dbReference>
<dbReference type="Pfam" id="PF17390">
    <property type="entry name" value="Bac_rhamnosid_C"/>
    <property type="match status" value="1"/>
</dbReference>
<dbReference type="GO" id="GO:0005975">
    <property type="term" value="P:carbohydrate metabolic process"/>
    <property type="evidence" value="ECO:0007669"/>
    <property type="project" value="InterPro"/>
</dbReference>
<gene>
    <name evidence="8" type="ORF">PTI45_02903</name>
</gene>
<feature type="domain" description="Alpha-L-rhamnosidase C-terminal" evidence="7">
    <location>
        <begin position="805"/>
        <end position="873"/>
    </location>
</feature>
<dbReference type="InterPro" id="IPR008928">
    <property type="entry name" value="6-hairpin_glycosidase_sf"/>
</dbReference>
<dbReference type="InterPro" id="IPR013737">
    <property type="entry name" value="Bac_rhamnosid_N"/>
</dbReference>
<evidence type="ECO:0000259" key="7">
    <source>
        <dbReference type="Pfam" id="PF17390"/>
    </source>
</evidence>
<evidence type="ECO:0000259" key="5">
    <source>
        <dbReference type="Pfam" id="PF08531"/>
    </source>
</evidence>
<dbReference type="Gene3D" id="2.60.120.260">
    <property type="entry name" value="Galactose-binding domain-like"/>
    <property type="match status" value="2"/>
</dbReference>
<dbReference type="Proteomes" id="UP000094578">
    <property type="component" value="Unassembled WGS sequence"/>
</dbReference>
<evidence type="ECO:0000256" key="1">
    <source>
        <dbReference type="ARBA" id="ARBA00001445"/>
    </source>
</evidence>
<keyword evidence="3 8" id="KW-0378">Hydrolase</keyword>
<evidence type="ECO:0000256" key="3">
    <source>
        <dbReference type="ARBA" id="ARBA00022801"/>
    </source>
</evidence>
<evidence type="ECO:0000259" key="4">
    <source>
        <dbReference type="Pfam" id="PF05592"/>
    </source>
</evidence>
<dbReference type="Gene3D" id="2.60.40.10">
    <property type="entry name" value="Immunoglobulins"/>
    <property type="match status" value="1"/>
</dbReference>
<dbReference type="InterPro" id="IPR008902">
    <property type="entry name" value="Rhamnosid_concanavalin"/>
</dbReference>
<feature type="domain" description="Alpha-L-rhamnosidase six-hairpin glycosidase" evidence="6">
    <location>
        <begin position="447"/>
        <end position="798"/>
    </location>
</feature>
<dbReference type="PANTHER" id="PTHR33307">
    <property type="entry name" value="ALPHA-RHAMNOSIDASE (EUROFUNG)"/>
    <property type="match status" value="1"/>
</dbReference>
<dbReference type="SUPFAM" id="SSF48208">
    <property type="entry name" value="Six-hairpin glycosidases"/>
    <property type="match status" value="1"/>
</dbReference>
<dbReference type="PANTHER" id="PTHR33307:SF6">
    <property type="entry name" value="ALPHA-RHAMNOSIDASE (EUROFUNG)-RELATED"/>
    <property type="match status" value="1"/>
</dbReference>
<sequence length="915" mass="104389">MGRIKDTLLQPSGLEVIQLQCEYRNEWLGSDQSHPQFSWIIQSDQRATVQASYRIQVSQDIQNWQQLCWDSGHVKSDQSIQVQYAGSPLQSQTRYYYRVQVQDQSERTSAWSAIQWWETAFFDQSEWQAEWITAEQEWHNAQPESVFQLRKSLDLPSQPISARIYATAAGLYELMINGTRVGNEWFTPGWTSYNHRHQYQTYDVTAYLHMGDNAIGVSLADGWYSGRLGWENQRQHYGEHTALLLQLHLRYEDGQEVIIGTDTSWQSAPSPITLASIYDGEHYDASLEQQGWDQPLFDASEWSKVKVLELPYHHLIAQENWAVRVTEVLTPVDVIHTPAGETVLDMGQNMVGRVRFTGVLPTGASYTLYHAEILDQQGNFYRGNLRTAKQAVHYIADDTQDRQISHAPRFSFQGFRYVQVEGLDHLTNRQLLEVFTGEVMHSDMPIAGSFECSHPLINQLQSNIVWGQRGNFLDVPTDCPQRDERLGWTGDAQVFIRTAAYNYNIAPFFQKWLRDLSADQRSNGSVPFVVPDVLSVLDEEKGDTELPGSAAWGDAAVICPWVMYLHYGDKKLLQEQYSSMKAWVDYIYNQGNNQHLWNTGFHFGDWLALDAKENSYMGSTPTDLVATSYFAYSTRIVRDTAVVLGEVEDEQLYSERLQQIIQAYRHEFVTPAGRLAAPTQTAHALALMFDLLDEHDQQRTALELNRLVIQNGYHLTTGFVGTPYLCFALSDHGYHDTAIKLLLQEQYPSWLYPLSKGATTIWEHWDSIKPDGSFWPDDMNSYNHYAYGAIGEWLYRYVAGLDMDESLPAYKKVKIHPLYGEGEITSARATLESAYGTILCSWIESGEKRQLEVIIPPNTTADVILENALLSSIQENDQSLQDVQGIQTVQEIQSAVSVTIGSGHYHFTYTQKPIS</sequence>
<dbReference type="Pfam" id="PF08531">
    <property type="entry name" value="Bac_rhamnosid_N"/>
    <property type="match status" value="1"/>
</dbReference>
<dbReference type="Pfam" id="PF17389">
    <property type="entry name" value="Bac_rhamnosid6H"/>
    <property type="match status" value="1"/>
</dbReference>
<dbReference type="Gene3D" id="1.50.10.10">
    <property type="match status" value="1"/>
</dbReference>
<dbReference type="STRING" id="1886670.PTI45_02903"/>
<dbReference type="PIRSF" id="PIRSF010631">
    <property type="entry name" value="A-rhamnsds"/>
    <property type="match status" value="1"/>
</dbReference>
<comment type="caution">
    <text evidence="8">The sequence shown here is derived from an EMBL/GenBank/DDBJ whole genome shotgun (WGS) entry which is preliminary data.</text>
</comment>
<protein>
    <recommendedName>
        <fullName evidence="2">alpha-L-rhamnosidase</fullName>
        <ecNumber evidence="2">3.2.1.40</ecNumber>
    </recommendedName>
</protein>
<organism evidence="8 9">
    <name type="scientific">Paenibacillus nuruki</name>
    <dbReference type="NCBI Taxonomy" id="1886670"/>
    <lineage>
        <taxon>Bacteria</taxon>
        <taxon>Bacillati</taxon>
        <taxon>Bacillota</taxon>
        <taxon>Bacilli</taxon>
        <taxon>Bacillales</taxon>
        <taxon>Paenibacillaceae</taxon>
        <taxon>Paenibacillus</taxon>
    </lineage>
</organism>